<dbReference type="Proteomes" id="UP000602004">
    <property type="component" value="Unassembled WGS sequence"/>
</dbReference>
<keyword evidence="2" id="KW-1185">Reference proteome</keyword>
<organism evidence="1 2">
    <name type="scientific">Paraburkholderia caffeinilytica</name>
    <dbReference type="NCBI Taxonomy" id="1761016"/>
    <lineage>
        <taxon>Bacteria</taxon>
        <taxon>Pseudomonadati</taxon>
        <taxon>Pseudomonadota</taxon>
        <taxon>Betaproteobacteria</taxon>
        <taxon>Burkholderiales</taxon>
        <taxon>Burkholderiaceae</taxon>
        <taxon>Paraburkholderia</taxon>
    </lineage>
</organism>
<comment type="caution">
    <text evidence="1">The sequence shown here is derived from an EMBL/GenBank/DDBJ whole genome shotgun (WGS) entry which is preliminary data.</text>
</comment>
<gene>
    <name evidence="1" type="ORF">GCM10011400_70890</name>
</gene>
<protein>
    <recommendedName>
        <fullName evidence="3">Transposase</fullName>
    </recommendedName>
</protein>
<reference evidence="2" key="1">
    <citation type="journal article" date="2019" name="Int. J. Syst. Evol. Microbiol.">
        <title>The Global Catalogue of Microorganisms (GCM) 10K type strain sequencing project: providing services to taxonomists for standard genome sequencing and annotation.</title>
        <authorList>
            <consortium name="The Broad Institute Genomics Platform"/>
            <consortium name="The Broad Institute Genome Sequencing Center for Infectious Disease"/>
            <person name="Wu L."/>
            <person name="Ma J."/>
        </authorList>
    </citation>
    <scope>NUCLEOTIDE SEQUENCE [LARGE SCALE GENOMIC DNA]</scope>
    <source>
        <strain evidence="2">CGMCC 1.15103</strain>
    </source>
</reference>
<name>A0ABQ1NDG5_9BURK</name>
<sequence length="71" mass="8330">MRAIQPRKRSIAVHLNDCVKALQFFRKMIFAQLRLYIDTRKPIAQSVRMLAEHGGRDAVFLEVACNRHHQQ</sequence>
<evidence type="ECO:0000313" key="2">
    <source>
        <dbReference type="Proteomes" id="UP000602004"/>
    </source>
</evidence>
<accession>A0ABQ1NDG5</accession>
<evidence type="ECO:0000313" key="1">
    <source>
        <dbReference type="EMBL" id="GGC72624.1"/>
    </source>
</evidence>
<dbReference type="EMBL" id="BMHL01000023">
    <property type="protein sequence ID" value="GGC72624.1"/>
    <property type="molecule type" value="Genomic_DNA"/>
</dbReference>
<proteinExistence type="predicted"/>
<evidence type="ECO:0008006" key="3">
    <source>
        <dbReference type="Google" id="ProtNLM"/>
    </source>
</evidence>